<dbReference type="AlphaFoldDB" id="A0A6B0SP87"/>
<gene>
    <name evidence="3" type="ORF">GRX01_05145</name>
</gene>
<evidence type="ECO:0000256" key="1">
    <source>
        <dbReference type="SAM" id="MobiDB-lite"/>
    </source>
</evidence>
<keyword evidence="4" id="KW-1185">Reference proteome</keyword>
<dbReference type="Gene3D" id="3.40.50.1580">
    <property type="entry name" value="Nucleoside phosphorylase domain"/>
    <property type="match status" value="1"/>
</dbReference>
<evidence type="ECO:0000313" key="3">
    <source>
        <dbReference type="EMBL" id="MXR40728.1"/>
    </source>
</evidence>
<dbReference type="InterPro" id="IPR000845">
    <property type="entry name" value="Nucleoside_phosphorylase_d"/>
</dbReference>
<dbReference type="Pfam" id="PF01048">
    <property type="entry name" value="PNP_UDP_1"/>
    <property type="match status" value="1"/>
</dbReference>
<dbReference type="SUPFAM" id="SSF53167">
    <property type="entry name" value="Purine and uridine phosphorylases"/>
    <property type="match status" value="1"/>
</dbReference>
<dbReference type="GO" id="GO:0008930">
    <property type="term" value="F:methylthioadenosine nucleosidase activity"/>
    <property type="evidence" value="ECO:0007669"/>
    <property type="project" value="TreeGrafter"/>
</dbReference>
<dbReference type="RefSeq" id="WP_159664147.1">
    <property type="nucleotide sequence ID" value="NZ_WUUS01000003.1"/>
</dbReference>
<reference evidence="3 4" key="1">
    <citation type="submission" date="2019-12" db="EMBL/GenBank/DDBJ databases">
        <title>Isolation and characterization of three novel carbon monoxide-oxidizing members of Halobacteria from salione crusts and soils.</title>
        <authorList>
            <person name="Myers M.R."/>
            <person name="King G.M."/>
        </authorList>
    </citation>
    <scope>NUCLEOTIDE SEQUENCE [LARGE SCALE GENOMIC DNA]</scope>
    <source>
        <strain evidence="3 4">WSA2</strain>
    </source>
</reference>
<sequence>MRSYDVVVVVPLAEEFDAIKRVFDVERSFVRNGITFYELSIADSELDAPESDVVAIVLSQMGNANAAQKTERVLSMIDPPGPQLVALVGIAGRLDDDFGLGDVVVGTEVTNYEIRSKLTEAEDTMANGSAESDSEADQDGSEATDDERNRPQGGGDMTFPLVNWQPGGRTYSTAPEVAEAVARFRNETAHYEPWRTDTTEQVATWVREEIDKTDDISVTEEVELDIKDWAGGDLNADVVAPTTADEDSTETHDEGPLRADQFSLPLQAANEPLASGSFVITSTDFTETLDKQNRNFAAVEMEAAGVLLAVGRATGVSGVVVRGISDLADGEKGSLDDMGGGLWRECAAYAAGSYVAHFLANGLVPVAASPTERPAVHQTQAPVSEQAAASPRDPSDLVAADVDLTGGGPATNYVRRYVRSEGPVIRSDPVRDGIAVRTEFDVSVPMLLRLEAVDLSVSAGSTSDPHQQEILVDGSRQPTRVDSTRRIEHPIEVSANTPTTIRIESHFTAEDPRSPSVTADDATAVEIECAFGSDGLDERIRLLVNGYIDPTAGLQVTESTLNTIPSER</sequence>
<dbReference type="GO" id="GO:0008782">
    <property type="term" value="F:adenosylhomocysteine nucleosidase activity"/>
    <property type="evidence" value="ECO:0007669"/>
    <property type="project" value="TreeGrafter"/>
</dbReference>
<dbReference type="GO" id="GO:0009116">
    <property type="term" value="P:nucleoside metabolic process"/>
    <property type="evidence" value="ECO:0007669"/>
    <property type="project" value="InterPro"/>
</dbReference>
<protein>
    <recommendedName>
        <fullName evidence="2">Nucleoside phosphorylase domain-containing protein</fullName>
    </recommendedName>
</protein>
<accession>A0A6B0SP87</accession>
<evidence type="ECO:0000259" key="2">
    <source>
        <dbReference type="Pfam" id="PF01048"/>
    </source>
</evidence>
<name>A0A6B0SP87_9EURY</name>
<feature type="region of interest" description="Disordered" evidence="1">
    <location>
        <begin position="371"/>
        <end position="394"/>
    </location>
</feature>
<dbReference type="GO" id="GO:0019284">
    <property type="term" value="P:L-methionine salvage from S-adenosylmethionine"/>
    <property type="evidence" value="ECO:0007669"/>
    <property type="project" value="TreeGrafter"/>
</dbReference>
<dbReference type="Proteomes" id="UP000437065">
    <property type="component" value="Unassembled WGS sequence"/>
</dbReference>
<dbReference type="GO" id="GO:0005829">
    <property type="term" value="C:cytosol"/>
    <property type="evidence" value="ECO:0007669"/>
    <property type="project" value="TreeGrafter"/>
</dbReference>
<dbReference type="PANTHER" id="PTHR46832:SF1">
    <property type="entry name" value="5'-METHYLTHIOADENOSINE_S-ADENOSYLHOMOCYSTEINE NUCLEOSIDASE"/>
    <property type="match status" value="1"/>
</dbReference>
<comment type="caution">
    <text evidence="3">The sequence shown here is derived from an EMBL/GenBank/DDBJ whole genome shotgun (WGS) entry which is preliminary data.</text>
</comment>
<organism evidence="3 4">
    <name type="scientific">Halobaculum saliterrae</name>
    <dbReference type="NCBI Taxonomy" id="2073113"/>
    <lineage>
        <taxon>Archaea</taxon>
        <taxon>Methanobacteriati</taxon>
        <taxon>Methanobacteriota</taxon>
        <taxon>Stenosarchaea group</taxon>
        <taxon>Halobacteria</taxon>
        <taxon>Halobacteriales</taxon>
        <taxon>Haloferacaceae</taxon>
        <taxon>Halobaculum</taxon>
    </lineage>
</organism>
<dbReference type="EMBL" id="WUUS01000003">
    <property type="protein sequence ID" value="MXR40728.1"/>
    <property type="molecule type" value="Genomic_DNA"/>
</dbReference>
<dbReference type="InterPro" id="IPR035994">
    <property type="entry name" value="Nucleoside_phosphorylase_sf"/>
</dbReference>
<feature type="compositionally biased region" description="Acidic residues" evidence="1">
    <location>
        <begin position="132"/>
        <end position="145"/>
    </location>
</feature>
<proteinExistence type="predicted"/>
<evidence type="ECO:0000313" key="4">
    <source>
        <dbReference type="Proteomes" id="UP000437065"/>
    </source>
</evidence>
<feature type="domain" description="Nucleoside phosphorylase" evidence="2">
    <location>
        <begin position="6"/>
        <end position="144"/>
    </location>
</feature>
<feature type="region of interest" description="Disordered" evidence="1">
    <location>
        <begin position="120"/>
        <end position="160"/>
    </location>
</feature>
<dbReference type="PANTHER" id="PTHR46832">
    <property type="entry name" value="5'-METHYLTHIOADENOSINE/S-ADENOSYLHOMOCYSTEINE NUCLEOSIDASE"/>
    <property type="match status" value="1"/>
</dbReference>